<evidence type="ECO:0000313" key="5">
    <source>
        <dbReference type="EMBL" id="SCL14714.1"/>
    </source>
</evidence>
<proteinExistence type="predicted"/>
<dbReference type="Pfam" id="PF00501">
    <property type="entry name" value="AMP-binding"/>
    <property type="match status" value="1"/>
</dbReference>
<dbReference type="NCBIfam" id="TIGR01733">
    <property type="entry name" value="AA-adenyl-dom"/>
    <property type="match status" value="1"/>
</dbReference>
<dbReference type="FunFam" id="3.40.50.980:FF:000001">
    <property type="entry name" value="Non-ribosomal peptide synthetase"/>
    <property type="match status" value="1"/>
</dbReference>
<keyword evidence="3" id="KW-0597">Phosphoprotein</keyword>
<dbReference type="InterPro" id="IPR025110">
    <property type="entry name" value="AMP-bd_C"/>
</dbReference>
<dbReference type="GO" id="GO:0044550">
    <property type="term" value="P:secondary metabolite biosynthetic process"/>
    <property type="evidence" value="ECO:0007669"/>
    <property type="project" value="UniProtKB-ARBA"/>
</dbReference>
<dbReference type="InterPro" id="IPR000873">
    <property type="entry name" value="AMP-dep_synth/lig_dom"/>
</dbReference>
<dbReference type="PROSITE" id="PS50075">
    <property type="entry name" value="CARRIER"/>
    <property type="match status" value="1"/>
</dbReference>
<dbReference type="PROSITE" id="PS00012">
    <property type="entry name" value="PHOSPHOPANTETHEINE"/>
    <property type="match status" value="1"/>
</dbReference>
<dbReference type="GO" id="GO:0008610">
    <property type="term" value="P:lipid biosynthetic process"/>
    <property type="evidence" value="ECO:0007669"/>
    <property type="project" value="UniProtKB-ARBA"/>
</dbReference>
<dbReference type="InterPro" id="IPR001242">
    <property type="entry name" value="Condensation_dom"/>
</dbReference>
<dbReference type="GO" id="GO:0003824">
    <property type="term" value="F:catalytic activity"/>
    <property type="evidence" value="ECO:0007669"/>
    <property type="project" value="InterPro"/>
</dbReference>
<dbReference type="Gene3D" id="3.30.300.30">
    <property type="match status" value="1"/>
</dbReference>
<dbReference type="FunFam" id="1.10.1200.10:FF:000016">
    <property type="entry name" value="Non-ribosomal peptide synthase"/>
    <property type="match status" value="1"/>
</dbReference>
<dbReference type="SUPFAM" id="SSF56801">
    <property type="entry name" value="Acetyl-CoA synthetase-like"/>
    <property type="match status" value="1"/>
</dbReference>
<dbReference type="InterPro" id="IPR006162">
    <property type="entry name" value="Ppantetheine_attach_site"/>
</dbReference>
<dbReference type="GO" id="GO:0031177">
    <property type="term" value="F:phosphopantetheine binding"/>
    <property type="evidence" value="ECO:0007669"/>
    <property type="project" value="InterPro"/>
</dbReference>
<dbReference type="STRING" id="145857.GA0070616_0520"/>
<comment type="cofactor">
    <cofactor evidence="1">
        <name>pantetheine 4'-phosphate</name>
        <dbReference type="ChEBI" id="CHEBI:47942"/>
    </cofactor>
</comment>
<dbReference type="SUPFAM" id="SSF52777">
    <property type="entry name" value="CoA-dependent acyltransferases"/>
    <property type="match status" value="2"/>
</dbReference>
<dbReference type="Pfam" id="PF00668">
    <property type="entry name" value="Condensation"/>
    <property type="match status" value="1"/>
</dbReference>
<dbReference type="PROSITE" id="PS00455">
    <property type="entry name" value="AMP_BINDING"/>
    <property type="match status" value="1"/>
</dbReference>
<keyword evidence="6" id="KW-1185">Reference proteome</keyword>
<dbReference type="Gene3D" id="3.30.559.10">
    <property type="entry name" value="Chloramphenicol acetyltransferase-like domain"/>
    <property type="match status" value="1"/>
</dbReference>
<dbReference type="PANTHER" id="PTHR45527:SF1">
    <property type="entry name" value="FATTY ACID SYNTHASE"/>
    <property type="match status" value="1"/>
</dbReference>
<feature type="domain" description="Carrier" evidence="4">
    <location>
        <begin position="980"/>
        <end position="1055"/>
    </location>
</feature>
<dbReference type="PANTHER" id="PTHR45527">
    <property type="entry name" value="NONRIBOSOMAL PEPTIDE SYNTHETASE"/>
    <property type="match status" value="1"/>
</dbReference>
<evidence type="ECO:0000256" key="3">
    <source>
        <dbReference type="ARBA" id="ARBA00022553"/>
    </source>
</evidence>
<dbReference type="GO" id="GO:0043041">
    <property type="term" value="P:amino acid activation for nonribosomal peptide biosynthetic process"/>
    <property type="evidence" value="ECO:0007669"/>
    <property type="project" value="TreeGrafter"/>
</dbReference>
<dbReference type="FunFam" id="3.40.50.12780:FF:000012">
    <property type="entry name" value="Non-ribosomal peptide synthetase"/>
    <property type="match status" value="1"/>
</dbReference>
<dbReference type="SMART" id="SM00823">
    <property type="entry name" value="PKS_PP"/>
    <property type="match status" value="1"/>
</dbReference>
<dbReference type="GO" id="GO:0005737">
    <property type="term" value="C:cytoplasm"/>
    <property type="evidence" value="ECO:0007669"/>
    <property type="project" value="TreeGrafter"/>
</dbReference>
<evidence type="ECO:0000256" key="1">
    <source>
        <dbReference type="ARBA" id="ARBA00001957"/>
    </source>
</evidence>
<dbReference type="GO" id="GO:0072330">
    <property type="term" value="P:monocarboxylic acid biosynthetic process"/>
    <property type="evidence" value="ECO:0007669"/>
    <property type="project" value="UniProtKB-ARBA"/>
</dbReference>
<dbReference type="InterPro" id="IPR020845">
    <property type="entry name" value="AMP-binding_CS"/>
</dbReference>
<name>A0A1C6RC85_9ACTN</name>
<evidence type="ECO:0000259" key="4">
    <source>
        <dbReference type="PROSITE" id="PS50075"/>
    </source>
</evidence>
<accession>A0A1C6RC85</accession>
<dbReference type="InterPro" id="IPR042099">
    <property type="entry name" value="ANL_N_sf"/>
</dbReference>
<dbReference type="FunFam" id="3.30.300.30:FF:000010">
    <property type="entry name" value="Enterobactin synthetase component F"/>
    <property type="match status" value="1"/>
</dbReference>
<dbReference type="InterPro" id="IPR023213">
    <property type="entry name" value="CAT-like_dom_sf"/>
</dbReference>
<organism evidence="5 6">
    <name type="scientific">Micromonospora nigra</name>
    <dbReference type="NCBI Taxonomy" id="145857"/>
    <lineage>
        <taxon>Bacteria</taxon>
        <taxon>Bacillati</taxon>
        <taxon>Actinomycetota</taxon>
        <taxon>Actinomycetes</taxon>
        <taxon>Micromonosporales</taxon>
        <taxon>Micromonosporaceae</taxon>
        <taxon>Micromonospora</taxon>
    </lineage>
</organism>
<dbReference type="Proteomes" id="UP000199699">
    <property type="component" value="Unassembled WGS sequence"/>
</dbReference>
<dbReference type="FunFam" id="3.40.50.980:FF:000002">
    <property type="entry name" value="Enterobactin synthetase component F"/>
    <property type="match status" value="1"/>
</dbReference>
<dbReference type="CDD" id="cd17643">
    <property type="entry name" value="A_NRPS_Cytc1-like"/>
    <property type="match status" value="1"/>
</dbReference>
<dbReference type="SUPFAM" id="SSF47336">
    <property type="entry name" value="ACP-like"/>
    <property type="match status" value="1"/>
</dbReference>
<sequence length="1073" mass="118800">MEHDGIEDVYELSPIQEGLLFHNLYSPGSGIYLEQVTMRMRGRLDVEAYRAAWQAIVDRHAVLRTSFHWEGVDKALQVVHRDAPFPIEVLDWRDADPQEQRDRYARFVHDDRMSGFDYATAPLMRGRLIRFADTEWEFFWSFSHLLMDGWSFGLAFAELTALYNAHATGRPADLPPSRPYRAYLAWWARQDRSETEKFWREYLAGHRASDALEIGSAPVGPLAPGEPTHAVLPTPELLDQIPALTDFGREHGLTLNTVMQGAWMIVLSRYLGRDDVLVGSTGTQRPATLTGSERIMGPMLATMPVRARVTDDAELIPWLRELQNGMAQAREHADISLTDLRRLADLPGNRPLFEIDLAFENVPVPEMTLHEVELVESTYDGRPHFPITMIVMPGEAMPVPRLVYDQTRFTETAMRRLVTQFCATLENMALYPELRLGDMDIMPIGQWRELLLDWNRTEPQPSAPALPQLFAQRAAANPDAVAVVCEGQQLSYAQVATRANRLAQHLRSVGVRPGDRVGLCLQRSLDTVVAILGVLTSGAAYVPLDLGHPAERMRYILADAEVSALVTHDAVNGSAPEFAGPVVNLDTDAAAIDARPADAPADGPEPDSVAYLIYTSGSTGRPKGVLVTHANVVRLVTGAGTLMDLSADDAWSMFHSYAFDVSVFEMWGAFGHGARLVVVPHDAVRDPEALLELLAAEQVTVLSQTPSAFRQFMVPALADQAPRLPLRHVIFAGEYLDVPTLAPWIDRYGDDAPRLVNMYGITETTVHSTYRRITRADLTSGIRSNVGRPLPDLRIYLLDERLMPVPPGMRGEIFVAGAGVAVGYQNLPRLTYERFLPDLYAGEGEQRMYRSGDLARWTDDGELEFLGRADQQVKIRGFRVEPGEIEAVLRDRPDIADAVVLPREIAGDTRLVAYVVPADGASVPDAALTTELRALLPEYMVPAHVVTLERFPLTPNGKTDRSALPQFDGARPDLGREYVAPRTGTEEAVAAAWREILGVEKVGVHDDFFALGGHSLLATRVAFKLRGVLGVEVPVRTLFDRPVLADLAHVIDGLASRPAAPVIARQPRLARQV</sequence>
<dbReference type="RefSeq" id="WP_091075567.1">
    <property type="nucleotide sequence ID" value="NZ_FMHT01000003.1"/>
</dbReference>
<protein>
    <submittedName>
        <fullName evidence="5">Amino acid adenylation domain-containing protein</fullName>
    </submittedName>
</protein>
<dbReference type="InterPro" id="IPR020806">
    <property type="entry name" value="PKS_PP-bd"/>
</dbReference>
<dbReference type="InterPro" id="IPR045851">
    <property type="entry name" value="AMP-bd_C_sf"/>
</dbReference>
<dbReference type="InterPro" id="IPR010071">
    <property type="entry name" value="AA_adenyl_dom"/>
</dbReference>
<gene>
    <name evidence="5" type="ORF">GA0070616_0520</name>
</gene>
<dbReference type="Gene3D" id="3.30.559.30">
    <property type="entry name" value="Nonribosomal peptide synthetase, condensation domain"/>
    <property type="match status" value="1"/>
</dbReference>
<keyword evidence="2" id="KW-0596">Phosphopantetheine</keyword>
<dbReference type="CDD" id="cd19543">
    <property type="entry name" value="DCL_NRPS"/>
    <property type="match status" value="1"/>
</dbReference>
<dbReference type="OrthoDB" id="3671989at2"/>
<dbReference type="Gene3D" id="3.40.50.12780">
    <property type="entry name" value="N-terminal domain of ligase-like"/>
    <property type="match status" value="1"/>
</dbReference>
<dbReference type="AlphaFoldDB" id="A0A1C6RC85"/>
<dbReference type="InterPro" id="IPR009081">
    <property type="entry name" value="PP-bd_ACP"/>
</dbReference>
<dbReference type="Pfam" id="PF00550">
    <property type="entry name" value="PP-binding"/>
    <property type="match status" value="1"/>
</dbReference>
<dbReference type="Pfam" id="PF13193">
    <property type="entry name" value="AMP-binding_C"/>
    <property type="match status" value="1"/>
</dbReference>
<evidence type="ECO:0000313" key="6">
    <source>
        <dbReference type="Proteomes" id="UP000199699"/>
    </source>
</evidence>
<dbReference type="InterPro" id="IPR029058">
    <property type="entry name" value="AB_hydrolase_fold"/>
</dbReference>
<reference evidence="5 6" key="1">
    <citation type="submission" date="2016-06" db="EMBL/GenBank/DDBJ databases">
        <authorList>
            <person name="Kjaerup R.B."/>
            <person name="Dalgaard T.S."/>
            <person name="Juul-Madsen H.R."/>
        </authorList>
    </citation>
    <scope>NUCLEOTIDE SEQUENCE [LARGE SCALE GENOMIC DNA]</scope>
    <source>
        <strain evidence="5 6">DSM 43818</strain>
    </source>
</reference>
<dbReference type="EMBL" id="FMHT01000003">
    <property type="protein sequence ID" value="SCL14714.1"/>
    <property type="molecule type" value="Genomic_DNA"/>
</dbReference>
<dbReference type="InterPro" id="IPR036736">
    <property type="entry name" value="ACP-like_sf"/>
</dbReference>
<evidence type="ECO:0000256" key="2">
    <source>
        <dbReference type="ARBA" id="ARBA00022450"/>
    </source>
</evidence>
<dbReference type="Gene3D" id="3.40.50.1820">
    <property type="entry name" value="alpha/beta hydrolase"/>
    <property type="match status" value="1"/>
</dbReference>